<feature type="compositionally biased region" description="Low complexity" evidence="1">
    <location>
        <begin position="11"/>
        <end position="25"/>
    </location>
</feature>
<evidence type="ECO:0000256" key="1">
    <source>
        <dbReference type="SAM" id="MobiDB-lite"/>
    </source>
</evidence>
<feature type="compositionally biased region" description="Basic residues" evidence="1">
    <location>
        <begin position="1"/>
        <end position="10"/>
    </location>
</feature>
<organism evidence="2 3">
    <name type="scientific">Salix viminalis</name>
    <name type="common">Common osier</name>
    <name type="synonym">Basket willow</name>
    <dbReference type="NCBI Taxonomy" id="40686"/>
    <lineage>
        <taxon>Eukaryota</taxon>
        <taxon>Viridiplantae</taxon>
        <taxon>Streptophyta</taxon>
        <taxon>Embryophyta</taxon>
        <taxon>Tracheophyta</taxon>
        <taxon>Spermatophyta</taxon>
        <taxon>Magnoliopsida</taxon>
        <taxon>eudicotyledons</taxon>
        <taxon>Gunneridae</taxon>
        <taxon>Pentapetalae</taxon>
        <taxon>rosids</taxon>
        <taxon>fabids</taxon>
        <taxon>Malpighiales</taxon>
        <taxon>Salicaceae</taxon>
        <taxon>Saliceae</taxon>
        <taxon>Salix</taxon>
    </lineage>
</organism>
<dbReference type="EMBL" id="JAPFFL010000013">
    <property type="protein sequence ID" value="KAJ6683716.1"/>
    <property type="molecule type" value="Genomic_DNA"/>
</dbReference>
<accession>A0A9Q0P8X9</accession>
<gene>
    <name evidence="2" type="ORF">OIU85_007412</name>
</gene>
<protein>
    <submittedName>
        <fullName evidence="2">Uncharacterized protein</fullName>
    </submittedName>
</protein>
<name>A0A9Q0P8X9_SALVM</name>
<keyword evidence="3" id="KW-1185">Reference proteome</keyword>
<dbReference type="Proteomes" id="UP001151529">
    <property type="component" value="Chromosome 17"/>
</dbReference>
<reference evidence="2" key="1">
    <citation type="submission" date="2022-11" db="EMBL/GenBank/DDBJ databases">
        <authorList>
            <person name="Hyden B.L."/>
            <person name="Feng K."/>
            <person name="Yates T."/>
            <person name="Jawdy S."/>
            <person name="Smart L.B."/>
            <person name="Muchero W."/>
        </authorList>
    </citation>
    <scope>NUCLEOTIDE SEQUENCE</scope>
    <source>
        <tissue evidence="2">Shoot tip</tissue>
    </source>
</reference>
<dbReference type="OrthoDB" id="10574087at2759"/>
<sequence>MAKRKAKKKSPSSSSRPPSSRPSSPLDKVILGLPSPTKKHARHSSLPPPPRSLALVLPPKKLKVLKNLRMKTHLHATPILARIMGPLIWLIRSTLPASPLLLPQPLLILRVLFFEVPVTSPPAEKDIGRNVQVSEEAGTLQASVAIASPLVDVGLQDPMVCEAASAVHDWEPVPKKHLSNKQPKMKTIGSGILAAGSALGKDSVAAKGKSVEAVVIGFVDGFG</sequence>
<comment type="caution">
    <text evidence="2">The sequence shown here is derived from an EMBL/GenBank/DDBJ whole genome shotgun (WGS) entry which is preliminary data.</text>
</comment>
<reference evidence="2" key="2">
    <citation type="journal article" date="2023" name="Int. J. Mol. Sci.">
        <title>De Novo Assembly and Annotation of 11 Diverse Shrub Willow (Salix) Genomes Reveals Novel Gene Organization in Sex-Linked Regions.</title>
        <authorList>
            <person name="Hyden B."/>
            <person name="Feng K."/>
            <person name="Yates T.B."/>
            <person name="Jawdy S."/>
            <person name="Cereghino C."/>
            <person name="Smart L.B."/>
            <person name="Muchero W."/>
        </authorList>
    </citation>
    <scope>NUCLEOTIDE SEQUENCE [LARGE SCALE GENOMIC DNA]</scope>
    <source>
        <tissue evidence="2">Shoot tip</tissue>
    </source>
</reference>
<dbReference type="AlphaFoldDB" id="A0A9Q0P8X9"/>
<feature type="region of interest" description="Disordered" evidence="1">
    <location>
        <begin position="1"/>
        <end position="53"/>
    </location>
</feature>
<proteinExistence type="predicted"/>
<evidence type="ECO:0000313" key="3">
    <source>
        <dbReference type="Proteomes" id="UP001151529"/>
    </source>
</evidence>
<evidence type="ECO:0000313" key="2">
    <source>
        <dbReference type="EMBL" id="KAJ6683716.1"/>
    </source>
</evidence>